<proteinExistence type="predicted"/>
<dbReference type="Proteomes" id="UP001054945">
    <property type="component" value="Unassembled WGS sequence"/>
</dbReference>
<name>A0AAV4MWX6_CAEEX</name>
<dbReference type="EMBL" id="BPLR01002695">
    <property type="protein sequence ID" value="GIX76793.1"/>
    <property type="molecule type" value="Genomic_DNA"/>
</dbReference>
<reference evidence="1 2" key="1">
    <citation type="submission" date="2021-06" db="EMBL/GenBank/DDBJ databases">
        <title>Caerostris extrusa draft genome.</title>
        <authorList>
            <person name="Kono N."/>
            <person name="Arakawa K."/>
        </authorList>
    </citation>
    <scope>NUCLEOTIDE SEQUENCE [LARGE SCALE GENOMIC DNA]</scope>
</reference>
<gene>
    <name evidence="1" type="primary">AVEN_15314_1</name>
    <name evidence="1" type="ORF">CEXT_317651</name>
</gene>
<protein>
    <submittedName>
        <fullName evidence="1">Uncharacterized protein</fullName>
    </submittedName>
</protein>
<evidence type="ECO:0000313" key="1">
    <source>
        <dbReference type="EMBL" id="GIX76793.1"/>
    </source>
</evidence>
<comment type="caution">
    <text evidence="1">The sequence shown here is derived from an EMBL/GenBank/DDBJ whole genome shotgun (WGS) entry which is preliminary data.</text>
</comment>
<accession>A0AAV4MWX6</accession>
<dbReference type="AlphaFoldDB" id="A0AAV4MWX6"/>
<keyword evidence="2" id="KW-1185">Reference proteome</keyword>
<sequence length="84" mass="9743">MSVLALPLKCLNKKHLQLHWFHENYNYRVGSETANGILRCLVNTLPRNFAHRYHLAKCPVNGLALPAHATRSFAGPLFYMRKRR</sequence>
<evidence type="ECO:0000313" key="2">
    <source>
        <dbReference type="Proteomes" id="UP001054945"/>
    </source>
</evidence>
<organism evidence="1 2">
    <name type="scientific">Caerostris extrusa</name>
    <name type="common">Bark spider</name>
    <name type="synonym">Caerostris bankana</name>
    <dbReference type="NCBI Taxonomy" id="172846"/>
    <lineage>
        <taxon>Eukaryota</taxon>
        <taxon>Metazoa</taxon>
        <taxon>Ecdysozoa</taxon>
        <taxon>Arthropoda</taxon>
        <taxon>Chelicerata</taxon>
        <taxon>Arachnida</taxon>
        <taxon>Araneae</taxon>
        <taxon>Araneomorphae</taxon>
        <taxon>Entelegynae</taxon>
        <taxon>Araneoidea</taxon>
        <taxon>Araneidae</taxon>
        <taxon>Caerostris</taxon>
    </lineage>
</organism>